<name>A0A0E3WWD7_METBA</name>
<dbReference type="InterPro" id="IPR000601">
    <property type="entry name" value="PKD_dom"/>
</dbReference>
<sequence>MKWSFGGRTSSKETNSEHLHFKGGKYKVTFTVTNAVSSSTTTINYTKVTANTNLGHILKVNKP</sequence>
<dbReference type="InterPro" id="IPR035986">
    <property type="entry name" value="PKD_dom_sf"/>
</dbReference>
<evidence type="ECO:0000259" key="1">
    <source>
        <dbReference type="PROSITE" id="PS50093"/>
    </source>
</evidence>
<proteinExistence type="predicted"/>
<dbReference type="Proteomes" id="UP000033066">
    <property type="component" value="Chromosome"/>
</dbReference>
<dbReference type="SUPFAM" id="SSF49299">
    <property type="entry name" value="PKD domain"/>
    <property type="match status" value="1"/>
</dbReference>
<accession>A0A0E3WWD7</accession>
<gene>
    <name evidence="2" type="ORF">MSBR3_1502</name>
</gene>
<dbReference type="Gene3D" id="2.60.40.10">
    <property type="entry name" value="Immunoglobulins"/>
    <property type="match status" value="1"/>
</dbReference>
<dbReference type="EMBL" id="CP009517">
    <property type="protein sequence ID" value="AKB82080.1"/>
    <property type="molecule type" value="Genomic_DNA"/>
</dbReference>
<evidence type="ECO:0000313" key="3">
    <source>
        <dbReference type="Proteomes" id="UP000033066"/>
    </source>
</evidence>
<keyword evidence="3" id="KW-1185">Reference proteome</keyword>
<dbReference type="Pfam" id="PF00801">
    <property type="entry name" value="PKD"/>
    <property type="match status" value="1"/>
</dbReference>
<dbReference type="KEGG" id="mbak:MSBR3_1502"/>
<reference evidence="2" key="1">
    <citation type="submission" date="2014-07" db="EMBL/GenBank/DDBJ databases">
        <title>Methanogenic archaea and the global carbon cycle.</title>
        <authorList>
            <person name="Henriksen J.R."/>
            <person name="Luke J."/>
            <person name="Reinhart S."/>
            <person name="Benedict M.N."/>
            <person name="Youngblut N.D."/>
            <person name="Metcalf M.E."/>
            <person name="Whitaker R.J."/>
            <person name="Metcalf W.W."/>
        </authorList>
    </citation>
    <scope>NUCLEOTIDE SEQUENCE [LARGE SCALE GENOMIC DNA]</scope>
    <source>
        <strain evidence="2">3</strain>
    </source>
</reference>
<feature type="domain" description="PKD" evidence="1">
    <location>
        <begin position="1"/>
        <end position="44"/>
    </location>
</feature>
<dbReference type="HOGENOM" id="CLU_2875047_0_0_2"/>
<organism evidence="2 3">
    <name type="scientific">Methanosarcina barkeri 3</name>
    <dbReference type="NCBI Taxonomy" id="1434107"/>
    <lineage>
        <taxon>Archaea</taxon>
        <taxon>Methanobacteriati</taxon>
        <taxon>Methanobacteriota</taxon>
        <taxon>Stenosarchaea group</taxon>
        <taxon>Methanomicrobia</taxon>
        <taxon>Methanosarcinales</taxon>
        <taxon>Methanosarcinaceae</taxon>
        <taxon>Methanosarcina</taxon>
    </lineage>
</organism>
<dbReference type="PATRIC" id="fig|1434107.4.peg.1952"/>
<dbReference type="InterPro" id="IPR013783">
    <property type="entry name" value="Ig-like_fold"/>
</dbReference>
<dbReference type="AlphaFoldDB" id="A0A0E3WWD7"/>
<dbReference type="PROSITE" id="PS50093">
    <property type="entry name" value="PKD"/>
    <property type="match status" value="1"/>
</dbReference>
<evidence type="ECO:0000313" key="2">
    <source>
        <dbReference type="EMBL" id="AKB82080.1"/>
    </source>
</evidence>
<protein>
    <submittedName>
        <fullName evidence="2">Cell surface protein</fullName>
    </submittedName>
</protein>